<keyword evidence="4 6" id="KW-0067">ATP-binding</keyword>
<evidence type="ECO:0000259" key="5">
    <source>
        <dbReference type="PROSITE" id="PS50893"/>
    </source>
</evidence>
<evidence type="ECO:0000313" key="7">
    <source>
        <dbReference type="Proteomes" id="UP000078529"/>
    </source>
</evidence>
<dbReference type="InterPro" id="IPR030679">
    <property type="entry name" value="ABC_ATPase_HisP-typ"/>
</dbReference>
<dbReference type="InterPro" id="IPR050086">
    <property type="entry name" value="MetN_ABC_transporter-like"/>
</dbReference>
<dbReference type="PIRSF" id="PIRSF039085">
    <property type="entry name" value="ABC_ATPase_HisP"/>
    <property type="match status" value="1"/>
</dbReference>
<evidence type="ECO:0000256" key="3">
    <source>
        <dbReference type="ARBA" id="ARBA00022741"/>
    </source>
</evidence>
<dbReference type="PANTHER" id="PTHR43166">
    <property type="entry name" value="AMINO ACID IMPORT ATP-BINDING PROTEIN"/>
    <property type="match status" value="1"/>
</dbReference>
<proteinExistence type="inferred from homology"/>
<evidence type="ECO:0000256" key="2">
    <source>
        <dbReference type="ARBA" id="ARBA00022448"/>
    </source>
</evidence>
<evidence type="ECO:0000256" key="4">
    <source>
        <dbReference type="ARBA" id="ARBA00022840"/>
    </source>
</evidence>
<dbReference type="GO" id="GO:0015424">
    <property type="term" value="F:ABC-type amino acid transporter activity"/>
    <property type="evidence" value="ECO:0007669"/>
    <property type="project" value="InterPro"/>
</dbReference>
<dbReference type="EMBL" id="LDQA01000027">
    <property type="protein sequence ID" value="KTR05244.1"/>
    <property type="molecule type" value="Genomic_DNA"/>
</dbReference>
<dbReference type="GO" id="GO:0005524">
    <property type="term" value="F:ATP binding"/>
    <property type="evidence" value="ECO:0007669"/>
    <property type="project" value="UniProtKB-KW"/>
</dbReference>
<dbReference type="Gene3D" id="3.40.50.300">
    <property type="entry name" value="P-loop containing nucleotide triphosphate hydrolases"/>
    <property type="match status" value="1"/>
</dbReference>
<dbReference type="InterPro" id="IPR003593">
    <property type="entry name" value="AAA+_ATPase"/>
</dbReference>
<evidence type="ECO:0000256" key="1">
    <source>
        <dbReference type="ARBA" id="ARBA00005417"/>
    </source>
</evidence>
<dbReference type="InterPro" id="IPR017871">
    <property type="entry name" value="ABC_transporter-like_CS"/>
</dbReference>
<dbReference type="RefSeq" id="WP_058600579.1">
    <property type="nucleotide sequence ID" value="NZ_LDQA01000027.1"/>
</dbReference>
<dbReference type="PROSITE" id="PS00211">
    <property type="entry name" value="ABC_TRANSPORTER_1"/>
    <property type="match status" value="1"/>
</dbReference>
<accession>A0A175RQI8</accession>
<evidence type="ECO:0000313" key="6">
    <source>
        <dbReference type="EMBL" id="KTR05244.1"/>
    </source>
</evidence>
<dbReference type="Proteomes" id="UP000078529">
    <property type="component" value="Unassembled WGS sequence"/>
</dbReference>
<comment type="similarity">
    <text evidence="1">Belongs to the ABC transporter superfamily.</text>
</comment>
<dbReference type="AlphaFoldDB" id="A0A175RQI8"/>
<comment type="caution">
    <text evidence="6">The sequence shown here is derived from an EMBL/GenBank/DDBJ whole genome shotgun (WGS) entry which is preliminary data.</text>
</comment>
<dbReference type="PROSITE" id="PS50893">
    <property type="entry name" value="ABC_TRANSPORTER_2"/>
    <property type="match status" value="1"/>
</dbReference>
<dbReference type="CDD" id="cd03262">
    <property type="entry name" value="ABC_HisP_GlnQ"/>
    <property type="match status" value="1"/>
</dbReference>
<dbReference type="GO" id="GO:0016887">
    <property type="term" value="F:ATP hydrolysis activity"/>
    <property type="evidence" value="ECO:0007669"/>
    <property type="project" value="InterPro"/>
</dbReference>
<gene>
    <name evidence="6" type="ORF">NS365_12245</name>
</gene>
<reference evidence="6 7" key="1">
    <citation type="journal article" date="2016" name="Front. Microbiol.">
        <title>Genomic Resource of Rice Seed Associated Bacteria.</title>
        <authorList>
            <person name="Midha S."/>
            <person name="Bansal K."/>
            <person name="Sharma S."/>
            <person name="Kumar N."/>
            <person name="Patil P.P."/>
            <person name="Chaudhry V."/>
            <person name="Patil P.B."/>
        </authorList>
    </citation>
    <scope>NUCLEOTIDE SEQUENCE [LARGE SCALE GENOMIC DNA]</scope>
    <source>
        <strain evidence="6 7">NS365</strain>
    </source>
</reference>
<dbReference type="InterPro" id="IPR027417">
    <property type="entry name" value="P-loop_NTPase"/>
</dbReference>
<dbReference type="PANTHER" id="PTHR43166:SF4">
    <property type="entry name" value="PHOSPHONATES IMPORT ATP-BINDING PROTEIN PHNC"/>
    <property type="match status" value="1"/>
</dbReference>
<dbReference type="SMART" id="SM00382">
    <property type="entry name" value="AAA"/>
    <property type="match status" value="1"/>
</dbReference>
<keyword evidence="3" id="KW-0547">Nucleotide-binding</keyword>
<dbReference type="Pfam" id="PF00005">
    <property type="entry name" value="ABC_tran"/>
    <property type="match status" value="1"/>
</dbReference>
<dbReference type="PATRIC" id="fig|401562.4.peg.2226"/>
<keyword evidence="2" id="KW-0813">Transport</keyword>
<dbReference type="SUPFAM" id="SSF52540">
    <property type="entry name" value="P-loop containing nucleoside triphosphate hydrolases"/>
    <property type="match status" value="1"/>
</dbReference>
<protein>
    <submittedName>
        <fullName evidence="6">ATP-binding protein</fullName>
    </submittedName>
</protein>
<keyword evidence="7" id="KW-1185">Reference proteome</keyword>
<organism evidence="6 7">
    <name type="scientific">Aureimonas ureilytica</name>
    <dbReference type="NCBI Taxonomy" id="401562"/>
    <lineage>
        <taxon>Bacteria</taxon>
        <taxon>Pseudomonadati</taxon>
        <taxon>Pseudomonadota</taxon>
        <taxon>Alphaproteobacteria</taxon>
        <taxon>Hyphomicrobiales</taxon>
        <taxon>Aurantimonadaceae</taxon>
        <taxon>Aureimonas</taxon>
    </lineage>
</organism>
<feature type="domain" description="ABC transporter" evidence="5">
    <location>
        <begin position="6"/>
        <end position="250"/>
    </location>
</feature>
<sequence>MLDPVIRVRGLTKRYGTRTVLDRVDLEVAAGDVTCIIGPSGSGKSTLLRSIAFLETYDEGDALVFGKLMGWRETPLGRELAGERELAEARAPLGMVFQHFHLWPHLSVLDNVTLALRLVGRMGRREAETAGLAMLEKVGLASHARHRPEQLSGGQKQRVAIARALAAKPRVMLFDEPTSALDPELVGEVLGVMKTLAAEGMTMLIVTHEMGFAAHAASRVVFMDGGRIVEEGPPKPLFAEPSSPRLAQFLQTWRERAL</sequence>
<name>A0A175RQI8_9HYPH</name>
<dbReference type="InterPro" id="IPR003439">
    <property type="entry name" value="ABC_transporter-like_ATP-bd"/>
</dbReference>